<keyword evidence="2" id="KW-1003">Cell membrane</keyword>
<gene>
    <name evidence="23" type="ORF">QN277_014422</name>
</gene>
<evidence type="ECO:0000256" key="13">
    <source>
        <dbReference type="ARBA" id="ARBA00023157"/>
    </source>
</evidence>
<evidence type="ECO:0000313" key="24">
    <source>
        <dbReference type="Proteomes" id="UP001293593"/>
    </source>
</evidence>
<evidence type="ECO:0000256" key="4">
    <source>
        <dbReference type="ARBA" id="ARBA00022679"/>
    </source>
</evidence>
<evidence type="ECO:0000256" key="15">
    <source>
        <dbReference type="ARBA" id="ARBA00023180"/>
    </source>
</evidence>
<keyword evidence="24" id="KW-1185">Reference proteome</keyword>
<evidence type="ECO:0000256" key="17">
    <source>
        <dbReference type="ARBA" id="ARBA00048679"/>
    </source>
</evidence>
<evidence type="ECO:0000256" key="20">
    <source>
        <dbReference type="SAM" id="SignalP"/>
    </source>
</evidence>
<dbReference type="AlphaFoldDB" id="A0AAE1IM27"/>
<dbReference type="InterPro" id="IPR008271">
    <property type="entry name" value="Ser/Thr_kinase_AS"/>
</dbReference>
<keyword evidence="4 18" id="KW-0808">Transferase</keyword>
<dbReference type="Pfam" id="PF07714">
    <property type="entry name" value="PK_Tyr_Ser-Thr"/>
    <property type="match status" value="1"/>
</dbReference>
<dbReference type="InterPro" id="IPR001245">
    <property type="entry name" value="Ser-Thr/Tyr_kinase_cat_dom"/>
</dbReference>
<evidence type="ECO:0000256" key="9">
    <source>
        <dbReference type="ARBA" id="ARBA00022777"/>
    </source>
</evidence>
<keyword evidence="10 18" id="KW-0067">ATP-binding</keyword>
<evidence type="ECO:0000256" key="1">
    <source>
        <dbReference type="ARBA" id="ARBA00004251"/>
    </source>
</evidence>
<dbReference type="EMBL" id="JAWXYG010000022">
    <property type="protein sequence ID" value="KAK4252678.1"/>
    <property type="molecule type" value="Genomic_DNA"/>
</dbReference>
<comment type="subcellular location">
    <subcellularLocation>
        <location evidence="1">Cell membrane</location>
        <topology evidence="1">Single-pass type I membrane protein</topology>
    </subcellularLocation>
</comment>
<feature type="domain" description="Protein kinase" evidence="21">
    <location>
        <begin position="506"/>
        <end position="782"/>
    </location>
</feature>
<evidence type="ECO:0000259" key="22">
    <source>
        <dbReference type="PROSITE" id="PS50927"/>
    </source>
</evidence>
<dbReference type="PANTHER" id="PTHR27002:SF1063">
    <property type="entry name" value="RECEPTOR-LIKE SERINE_THREONINE-PROTEIN KINASE"/>
    <property type="match status" value="1"/>
</dbReference>
<dbReference type="CDD" id="cd14066">
    <property type="entry name" value="STKc_IRAK"/>
    <property type="match status" value="1"/>
</dbReference>
<evidence type="ECO:0000256" key="3">
    <source>
        <dbReference type="ARBA" id="ARBA00022527"/>
    </source>
</evidence>
<dbReference type="InterPro" id="IPR024171">
    <property type="entry name" value="SRK-like_kinase"/>
</dbReference>
<comment type="catalytic activity">
    <reaction evidence="17 18">
        <text>L-seryl-[protein] + ATP = O-phospho-L-seryl-[protein] + ADP + H(+)</text>
        <dbReference type="Rhea" id="RHEA:17989"/>
        <dbReference type="Rhea" id="RHEA-COMP:9863"/>
        <dbReference type="Rhea" id="RHEA-COMP:11604"/>
        <dbReference type="ChEBI" id="CHEBI:15378"/>
        <dbReference type="ChEBI" id="CHEBI:29999"/>
        <dbReference type="ChEBI" id="CHEBI:30616"/>
        <dbReference type="ChEBI" id="CHEBI:83421"/>
        <dbReference type="ChEBI" id="CHEBI:456216"/>
        <dbReference type="EC" id="2.7.11.1"/>
    </reaction>
</comment>
<keyword evidence="3 18" id="KW-0723">Serine/threonine-protein kinase</keyword>
<feature type="domain" description="Bulb-type lectin" evidence="22">
    <location>
        <begin position="33"/>
        <end position="168"/>
    </location>
</feature>
<dbReference type="SUPFAM" id="SSF51110">
    <property type="entry name" value="alpha-D-mannose-specific plant lectins"/>
    <property type="match status" value="1"/>
</dbReference>
<keyword evidence="9 18" id="KW-0418">Kinase</keyword>
<dbReference type="InterPro" id="IPR000719">
    <property type="entry name" value="Prot_kinase_dom"/>
</dbReference>
<feature type="chain" id="PRO_5042091255" description="Receptor-like serine/threonine-protein kinase" evidence="20">
    <location>
        <begin position="31"/>
        <end position="824"/>
    </location>
</feature>
<keyword evidence="12 19" id="KW-0472">Membrane</keyword>
<dbReference type="Gene3D" id="1.10.510.10">
    <property type="entry name" value="Transferase(Phosphotransferase) domain 1"/>
    <property type="match status" value="1"/>
</dbReference>
<evidence type="ECO:0000256" key="2">
    <source>
        <dbReference type="ARBA" id="ARBA00022475"/>
    </source>
</evidence>
<dbReference type="FunFam" id="3.30.200.20:FF:000330">
    <property type="entry name" value="G-type lectin S-receptor-like serine/threonine-protein kinase At4g03230"/>
    <property type="match status" value="1"/>
</dbReference>
<dbReference type="InterPro" id="IPR001480">
    <property type="entry name" value="Bulb-type_lectin_dom"/>
</dbReference>
<evidence type="ECO:0000256" key="7">
    <source>
        <dbReference type="ARBA" id="ARBA00022734"/>
    </source>
</evidence>
<dbReference type="GO" id="GO:0030246">
    <property type="term" value="F:carbohydrate binding"/>
    <property type="evidence" value="ECO:0007669"/>
    <property type="project" value="UniProtKB-KW"/>
</dbReference>
<dbReference type="InterPro" id="IPR011009">
    <property type="entry name" value="Kinase-like_dom_sf"/>
</dbReference>
<dbReference type="Gene3D" id="2.90.10.10">
    <property type="entry name" value="Bulb-type lectin domain"/>
    <property type="match status" value="1"/>
</dbReference>
<dbReference type="Gene3D" id="3.30.200.20">
    <property type="entry name" value="Phosphorylase Kinase, domain 1"/>
    <property type="match status" value="1"/>
</dbReference>
<evidence type="ECO:0000256" key="5">
    <source>
        <dbReference type="ARBA" id="ARBA00022692"/>
    </source>
</evidence>
<organism evidence="23 24">
    <name type="scientific">Acacia crassicarpa</name>
    <name type="common">northern wattle</name>
    <dbReference type="NCBI Taxonomy" id="499986"/>
    <lineage>
        <taxon>Eukaryota</taxon>
        <taxon>Viridiplantae</taxon>
        <taxon>Streptophyta</taxon>
        <taxon>Embryophyta</taxon>
        <taxon>Tracheophyta</taxon>
        <taxon>Spermatophyta</taxon>
        <taxon>Magnoliopsida</taxon>
        <taxon>eudicotyledons</taxon>
        <taxon>Gunneridae</taxon>
        <taxon>Pentapetalae</taxon>
        <taxon>rosids</taxon>
        <taxon>fabids</taxon>
        <taxon>Fabales</taxon>
        <taxon>Fabaceae</taxon>
        <taxon>Caesalpinioideae</taxon>
        <taxon>mimosoid clade</taxon>
        <taxon>Acacieae</taxon>
        <taxon>Acacia</taxon>
    </lineage>
</organism>
<name>A0AAE1IM27_9FABA</name>
<dbReference type="FunFam" id="1.10.510.10:FF:000060">
    <property type="entry name" value="G-type lectin S-receptor-like serine/threonine-protein kinase"/>
    <property type="match status" value="1"/>
</dbReference>
<evidence type="ECO:0000256" key="10">
    <source>
        <dbReference type="ARBA" id="ARBA00022840"/>
    </source>
</evidence>
<dbReference type="PROSITE" id="PS00108">
    <property type="entry name" value="PROTEIN_KINASE_ST"/>
    <property type="match status" value="1"/>
</dbReference>
<dbReference type="Pfam" id="PF01453">
    <property type="entry name" value="B_lectin"/>
    <property type="match status" value="1"/>
</dbReference>
<dbReference type="GO" id="GO:0005886">
    <property type="term" value="C:plasma membrane"/>
    <property type="evidence" value="ECO:0007669"/>
    <property type="project" value="UniProtKB-SubCell"/>
</dbReference>
<dbReference type="PANTHER" id="PTHR27002">
    <property type="entry name" value="RECEPTOR-LIKE SERINE/THREONINE-PROTEIN KINASE SD1-8"/>
    <property type="match status" value="1"/>
</dbReference>
<dbReference type="SMART" id="SM00220">
    <property type="entry name" value="S_TKc"/>
    <property type="match status" value="1"/>
</dbReference>
<keyword evidence="13" id="KW-1015">Disulfide bond</keyword>
<keyword evidence="7" id="KW-0430">Lectin</keyword>
<protein>
    <recommendedName>
        <fullName evidence="18">Receptor-like serine/threonine-protein kinase</fullName>
        <ecNumber evidence="18">2.7.11.1</ecNumber>
    </recommendedName>
</protein>
<dbReference type="PIRSF" id="PIRSF000641">
    <property type="entry name" value="SRK"/>
    <property type="match status" value="1"/>
</dbReference>
<keyword evidence="11 19" id="KW-1133">Transmembrane helix</keyword>
<keyword evidence="15" id="KW-0325">Glycoprotein</keyword>
<comment type="similarity">
    <text evidence="18">Belongs to the protein kinase superfamily. Ser/Thr protein kinase family.</text>
</comment>
<comment type="catalytic activity">
    <reaction evidence="16 18">
        <text>L-threonyl-[protein] + ATP = O-phospho-L-threonyl-[protein] + ADP + H(+)</text>
        <dbReference type="Rhea" id="RHEA:46608"/>
        <dbReference type="Rhea" id="RHEA-COMP:11060"/>
        <dbReference type="Rhea" id="RHEA-COMP:11605"/>
        <dbReference type="ChEBI" id="CHEBI:15378"/>
        <dbReference type="ChEBI" id="CHEBI:30013"/>
        <dbReference type="ChEBI" id="CHEBI:30616"/>
        <dbReference type="ChEBI" id="CHEBI:61977"/>
        <dbReference type="ChEBI" id="CHEBI:456216"/>
        <dbReference type="EC" id="2.7.11.1"/>
    </reaction>
</comment>
<evidence type="ECO:0000259" key="21">
    <source>
        <dbReference type="PROSITE" id="PS50011"/>
    </source>
</evidence>
<evidence type="ECO:0000256" key="6">
    <source>
        <dbReference type="ARBA" id="ARBA00022729"/>
    </source>
</evidence>
<dbReference type="PROSITE" id="PS50927">
    <property type="entry name" value="BULB_LECTIN"/>
    <property type="match status" value="1"/>
</dbReference>
<evidence type="ECO:0000256" key="19">
    <source>
        <dbReference type="SAM" id="Phobius"/>
    </source>
</evidence>
<feature type="signal peptide" evidence="20">
    <location>
        <begin position="1"/>
        <end position="30"/>
    </location>
</feature>
<evidence type="ECO:0000256" key="11">
    <source>
        <dbReference type="ARBA" id="ARBA00022989"/>
    </source>
</evidence>
<dbReference type="EC" id="2.7.11.1" evidence="18"/>
<feature type="transmembrane region" description="Helical" evidence="19">
    <location>
        <begin position="430"/>
        <end position="453"/>
    </location>
</feature>
<dbReference type="SUPFAM" id="SSF56112">
    <property type="entry name" value="Protein kinase-like (PK-like)"/>
    <property type="match status" value="1"/>
</dbReference>
<dbReference type="PROSITE" id="PS50011">
    <property type="entry name" value="PROTEIN_KINASE_DOM"/>
    <property type="match status" value="1"/>
</dbReference>
<proteinExistence type="inferred from homology"/>
<dbReference type="SMART" id="SM00108">
    <property type="entry name" value="B_lectin"/>
    <property type="match status" value="1"/>
</dbReference>
<dbReference type="GO" id="GO:0004674">
    <property type="term" value="F:protein serine/threonine kinase activity"/>
    <property type="evidence" value="ECO:0007669"/>
    <property type="project" value="UniProtKB-KW"/>
</dbReference>
<evidence type="ECO:0000256" key="8">
    <source>
        <dbReference type="ARBA" id="ARBA00022741"/>
    </source>
</evidence>
<keyword evidence="5 19" id="KW-0812">Transmembrane</keyword>
<evidence type="ECO:0000256" key="16">
    <source>
        <dbReference type="ARBA" id="ARBA00047899"/>
    </source>
</evidence>
<keyword evidence="8 18" id="KW-0547">Nucleotide-binding</keyword>
<evidence type="ECO:0000256" key="12">
    <source>
        <dbReference type="ARBA" id="ARBA00023136"/>
    </source>
</evidence>
<evidence type="ECO:0000256" key="18">
    <source>
        <dbReference type="PIRNR" id="PIRNR000641"/>
    </source>
</evidence>
<evidence type="ECO:0000313" key="23">
    <source>
        <dbReference type="EMBL" id="KAK4252678.1"/>
    </source>
</evidence>
<dbReference type="GO" id="GO:0005524">
    <property type="term" value="F:ATP binding"/>
    <property type="evidence" value="ECO:0007669"/>
    <property type="project" value="UniProtKB-KW"/>
</dbReference>
<accession>A0AAE1IM27</accession>
<dbReference type="InterPro" id="IPR036426">
    <property type="entry name" value="Bulb-type_lectin_dom_sf"/>
</dbReference>
<comment type="caution">
    <text evidence="23">The sequence shown here is derived from an EMBL/GenBank/DDBJ whole genome shotgun (WGS) entry which is preliminary data.</text>
</comment>
<keyword evidence="14" id="KW-0675">Receptor</keyword>
<sequence length="824" mass="93226">MAGLQNSLLIYHLHFLMLLLCRHNIISVIAEETNTLNQSDTLNFTSFLVSNNKNFNLGFIQPFTDDINNTYLAIWSSVYSSSSFPVWIANRDTPITNGSSATLFIHHTGKFVINRTHGDPIQLCPGQETGTTTNNNNVNYTNTKAVLWDDGNLVLTEVKSNGSVGRTLWQSFDCPTDTLLPGMKLGINHRTGRNWSLTSWLASNDPSPGAFTLAWDPHGLELVLRRRGVIFWTSGTLQNDDLEGGLTFGNAGPTLNITKKYKLMYTKTSDEEFFSFTLKPDPDDPKGVKWTIGYDGYFWFGQKYGSLLQDYCLGYKTEIDEGCAEWEQPQCRIYNTKFQLLYGSFVNKSDGSYFDGEDREGIGPADCRVNCWNNCDCQAYQNTKTLRCVEYHQDAEFQPDPSENSVSPQFYFIKKPQIGLTVEERNKKKWIAISVSIAILLLLASVVVIICYWRRKRKGRKEDHLHQLMAETNDLHNSDELGYDNGFSQHLKVFSFLSVVEATNNFSVENKLGQGGFGPVYKGKLPEGEEIAVKKLSRSSGQGLVEFKNELILIAKLQHMNLVRLLGCCIQADEKLLVYEYMPNNSLDSFLFDASKKDLLNWRTRVMIIEGISQGLLYLHQHSRLRIIHRDLKASNILLDADMNPKISDFGMARIFKRNELIANTSRIVGTYGYMSPEYAMEGVFSIKSDIFSFGVVILEILSGKRNNSFYDVNKPTNLVKHAWDLWQNGVGLELMDPTFNDSCSTQQFLRFIHIGLLCVEECPADRPTTSEVISMITNESIILPIVKKPAFANLDNVTDVDSHKANLEYHSFNNVSVSTMNGR</sequence>
<reference evidence="23" key="1">
    <citation type="submission" date="2023-10" db="EMBL/GenBank/DDBJ databases">
        <title>Chromosome-level genome of the transformable northern wattle, Acacia crassicarpa.</title>
        <authorList>
            <person name="Massaro I."/>
            <person name="Sinha N.R."/>
            <person name="Poethig S."/>
            <person name="Leichty A.R."/>
        </authorList>
    </citation>
    <scope>NUCLEOTIDE SEQUENCE</scope>
    <source>
        <strain evidence="23">Acra3RX</strain>
        <tissue evidence="23">Leaf</tissue>
    </source>
</reference>
<evidence type="ECO:0000256" key="14">
    <source>
        <dbReference type="ARBA" id="ARBA00023170"/>
    </source>
</evidence>
<dbReference type="Proteomes" id="UP001293593">
    <property type="component" value="Unassembled WGS sequence"/>
</dbReference>
<keyword evidence="6 20" id="KW-0732">Signal</keyword>